<dbReference type="PANTHER" id="PTHR33434">
    <property type="entry name" value="DEGV DOMAIN-CONTAINING PROTEIN DR_1986-RELATED"/>
    <property type="match status" value="1"/>
</dbReference>
<evidence type="ECO:0000256" key="2">
    <source>
        <dbReference type="ARBA" id="ARBA00023121"/>
    </source>
</evidence>
<dbReference type="GO" id="GO:0008289">
    <property type="term" value="F:lipid binding"/>
    <property type="evidence" value="ECO:0007669"/>
    <property type="project" value="UniProtKB-KW"/>
</dbReference>
<dbReference type="Proteomes" id="UP000198619">
    <property type="component" value="Unassembled WGS sequence"/>
</dbReference>
<dbReference type="PANTHER" id="PTHR33434:SF3">
    <property type="entry name" value="DEGV DOMAIN-CONTAINING PROTEIN YITS"/>
    <property type="match status" value="1"/>
</dbReference>
<proteinExistence type="predicted"/>
<sequence length="281" mass="31184">MEKIALICDSSCDVSMELLEKYNINLLPFKIIYKDREYRDRIEISPSEVYNNLCNEVPTTSLPSIEDMDTTLKKLISEGYTHVIAITISSELSGTFNALNLISENYPELNIHIFDSKTLTMATGFIILRCASLIAQGLSFDEIVGNLHSMRKNVSVYYIIDTLEYLKKGGRIGKVSGTLCDLLNIKPIISVNDEGVYYTFAKIRGKKQGLSKLLNVAKKSLSESKCKIAILHGDSLDDSKNLLSQIQTLDNVTDTYFGEISPSLGVHTGPGLVGLIIEKDD</sequence>
<name>A0A1I0YRF0_9CLOT</name>
<gene>
    <name evidence="3" type="ORF">SAMN04488528_101432</name>
</gene>
<dbReference type="InterPro" id="IPR050270">
    <property type="entry name" value="DegV_domain_contain"/>
</dbReference>
<dbReference type="PROSITE" id="PS51482">
    <property type="entry name" value="DEGV"/>
    <property type="match status" value="1"/>
</dbReference>
<keyword evidence="2" id="KW-0446">Lipid-binding</keyword>
<dbReference type="NCBIfam" id="TIGR00762">
    <property type="entry name" value="DegV"/>
    <property type="match status" value="1"/>
</dbReference>
<dbReference type="Pfam" id="PF02645">
    <property type="entry name" value="DegV"/>
    <property type="match status" value="1"/>
</dbReference>
<evidence type="ECO:0000313" key="4">
    <source>
        <dbReference type="Proteomes" id="UP000198619"/>
    </source>
</evidence>
<dbReference type="InterPro" id="IPR043168">
    <property type="entry name" value="DegV_C"/>
</dbReference>
<keyword evidence="4" id="KW-1185">Reference proteome</keyword>
<comment type="function">
    <text evidence="1">May bind long-chain fatty acids, such as palmitate, and may play a role in lipid transport or fatty acid metabolism.</text>
</comment>
<dbReference type="Gene3D" id="3.30.1180.10">
    <property type="match status" value="1"/>
</dbReference>
<dbReference type="EMBL" id="FOKI01000014">
    <property type="protein sequence ID" value="SFB14703.1"/>
    <property type="molecule type" value="Genomic_DNA"/>
</dbReference>
<evidence type="ECO:0000313" key="3">
    <source>
        <dbReference type="EMBL" id="SFB14703.1"/>
    </source>
</evidence>
<evidence type="ECO:0000256" key="1">
    <source>
        <dbReference type="ARBA" id="ARBA00003238"/>
    </source>
</evidence>
<organism evidence="3 4">
    <name type="scientific">Clostridium frigidicarnis</name>
    <dbReference type="NCBI Taxonomy" id="84698"/>
    <lineage>
        <taxon>Bacteria</taxon>
        <taxon>Bacillati</taxon>
        <taxon>Bacillota</taxon>
        <taxon>Clostridia</taxon>
        <taxon>Eubacteriales</taxon>
        <taxon>Clostridiaceae</taxon>
        <taxon>Clostridium</taxon>
    </lineage>
</organism>
<dbReference type="RefSeq" id="WP_090041153.1">
    <property type="nucleotide sequence ID" value="NZ_FOKI01000014.1"/>
</dbReference>
<dbReference type="SUPFAM" id="SSF82549">
    <property type="entry name" value="DAK1/DegV-like"/>
    <property type="match status" value="1"/>
</dbReference>
<dbReference type="STRING" id="84698.SAMN04488528_101432"/>
<dbReference type="OrthoDB" id="9781230at2"/>
<dbReference type="Gene3D" id="3.40.50.10170">
    <property type="match status" value="1"/>
</dbReference>
<dbReference type="InterPro" id="IPR003797">
    <property type="entry name" value="DegV"/>
</dbReference>
<reference evidence="3 4" key="1">
    <citation type="submission" date="2016-10" db="EMBL/GenBank/DDBJ databases">
        <authorList>
            <person name="de Groot N.N."/>
        </authorList>
    </citation>
    <scope>NUCLEOTIDE SEQUENCE [LARGE SCALE GENOMIC DNA]</scope>
    <source>
        <strain evidence="3 4">DSM 12271</strain>
    </source>
</reference>
<dbReference type="AlphaFoldDB" id="A0A1I0YRF0"/>
<protein>
    <submittedName>
        <fullName evidence="3">EDD domain protein, DegV family</fullName>
    </submittedName>
</protein>
<accession>A0A1I0YRF0</accession>